<evidence type="ECO:0000313" key="8">
    <source>
        <dbReference type="EMBL" id="KAL2061918.1"/>
    </source>
</evidence>
<dbReference type="InterPro" id="IPR006630">
    <property type="entry name" value="La_HTH"/>
</dbReference>
<dbReference type="SMART" id="SM00715">
    <property type="entry name" value="LA"/>
    <property type="match status" value="1"/>
</dbReference>
<evidence type="ECO:0000256" key="1">
    <source>
        <dbReference type="ARBA" id="ARBA00004123"/>
    </source>
</evidence>
<dbReference type="SUPFAM" id="SSF46785">
    <property type="entry name" value="Winged helix' DNA-binding domain"/>
    <property type="match status" value="1"/>
</dbReference>
<sequence length="452" mass="50827">MSDIKVETTEPDPSATSIPNDQTVMKEAGDSSEPTVKDADVADSKPVNGEAEVKDEAPVKGEADEKNGAKKSKQDVRRYDENGVLKTNAQVDWKNHRNNSKYDPSILPTTDDASKIRAQVEFYFSDTNMPTDDFMQEMTKGPENLPIAIAKICAFGRMKRFQPQSAVVAALRESKFLDVSGPEGMEEVKRKVAWDPTTPKSKSESRSIYAKGFGDEEPGSQFDIEAFFAPYGPTNAVRLRRTDQKLFKGSVFVEFQDDETAEKFLKLEPKPQWKGNTLLIKSKREYMNEKEEEIKSGKIEPKEQRNFRGRGRGRGRGGDRRGSDRGERRETRGDRDPDDWKKRREDDRASGFRDNRKDNRGGRGRDNNRGGRGNRRGGNDRNQEREDKEKAESKDVKSDDAPVKAENGAGESAAKNVDTKTDEPSSNGNKRAREDDTSEENPAKKQDVKSES</sequence>
<dbReference type="InterPro" id="IPR036390">
    <property type="entry name" value="WH_DNA-bd_sf"/>
</dbReference>
<evidence type="ECO:0000313" key="9">
    <source>
        <dbReference type="Proteomes" id="UP001595075"/>
    </source>
</evidence>
<dbReference type="Pfam" id="PF05383">
    <property type="entry name" value="La"/>
    <property type="match status" value="1"/>
</dbReference>
<feature type="compositionally biased region" description="Polar residues" evidence="5">
    <location>
        <begin position="14"/>
        <end position="23"/>
    </location>
</feature>
<comment type="subcellular location">
    <subcellularLocation>
        <location evidence="1">Nucleus</location>
    </subcellularLocation>
</comment>
<reference evidence="8 9" key="1">
    <citation type="journal article" date="2024" name="Commun. Biol.">
        <title>Comparative genomic analysis of thermophilic fungi reveals convergent evolutionary adaptations and gene losses.</title>
        <authorList>
            <person name="Steindorff A.S."/>
            <person name="Aguilar-Pontes M.V."/>
            <person name="Robinson A.J."/>
            <person name="Andreopoulos B."/>
            <person name="LaButti K."/>
            <person name="Kuo A."/>
            <person name="Mondo S."/>
            <person name="Riley R."/>
            <person name="Otillar R."/>
            <person name="Haridas S."/>
            <person name="Lipzen A."/>
            <person name="Grimwood J."/>
            <person name="Schmutz J."/>
            <person name="Clum A."/>
            <person name="Reid I.D."/>
            <person name="Moisan M.C."/>
            <person name="Butler G."/>
            <person name="Nguyen T.T.M."/>
            <person name="Dewar K."/>
            <person name="Conant G."/>
            <person name="Drula E."/>
            <person name="Henrissat B."/>
            <person name="Hansel C."/>
            <person name="Singer S."/>
            <person name="Hutchinson M.I."/>
            <person name="de Vries R.P."/>
            <person name="Natvig D.O."/>
            <person name="Powell A.J."/>
            <person name="Tsang A."/>
            <person name="Grigoriev I.V."/>
        </authorList>
    </citation>
    <scope>NUCLEOTIDE SEQUENCE [LARGE SCALE GENOMIC DNA]</scope>
    <source>
        <strain evidence="8 9">CBS 494.80</strain>
    </source>
</reference>
<feature type="compositionally biased region" description="Basic and acidic residues" evidence="5">
    <location>
        <begin position="431"/>
        <end position="452"/>
    </location>
</feature>
<dbReference type="InterPro" id="IPR045180">
    <property type="entry name" value="La_dom_prot"/>
</dbReference>
<dbReference type="PANTHER" id="PTHR22792">
    <property type="entry name" value="LUPUS LA PROTEIN-RELATED"/>
    <property type="match status" value="1"/>
</dbReference>
<dbReference type="Gene3D" id="3.30.70.330">
    <property type="match status" value="1"/>
</dbReference>
<dbReference type="CDD" id="cd12291">
    <property type="entry name" value="RRM1_La"/>
    <property type="match status" value="1"/>
</dbReference>
<dbReference type="Pfam" id="PF00076">
    <property type="entry name" value="RRM_1"/>
    <property type="match status" value="1"/>
</dbReference>
<dbReference type="Gene3D" id="1.10.10.10">
    <property type="entry name" value="Winged helix-like DNA-binding domain superfamily/Winged helix DNA-binding domain"/>
    <property type="match status" value="1"/>
</dbReference>
<dbReference type="InterPro" id="IPR002344">
    <property type="entry name" value="Lupus_La"/>
</dbReference>
<comment type="caution">
    <text evidence="8">The sequence shown here is derived from an EMBL/GenBank/DDBJ whole genome shotgun (WGS) entry which is preliminary data.</text>
</comment>
<keyword evidence="9" id="KW-1185">Reference proteome</keyword>
<dbReference type="InterPro" id="IPR035979">
    <property type="entry name" value="RBD_domain_sf"/>
</dbReference>
<feature type="domain" description="HTH La-type RNA-binding" evidence="7">
    <location>
        <begin position="106"/>
        <end position="197"/>
    </location>
</feature>
<feature type="compositionally biased region" description="Basic and acidic residues" evidence="5">
    <location>
        <begin position="316"/>
        <end position="369"/>
    </location>
</feature>
<evidence type="ECO:0000259" key="6">
    <source>
        <dbReference type="PROSITE" id="PS50102"/>
    </source>
</evidence>
<dbReference type="InterPro" id="IPR036388">
    <property type="entry name" value="WH-like_DNA-bd_sf"/>
</dbReference>
<dbReference type="InterPro" id="IPR000504">
    <property type="entry name" value="RRM_dom"/>
</dbReference>
<dbReference type="EMBL" id="JAZHXI010000018">
    <property type="protein sequence ID" value="KAL2061918.1"/>
    <property type="molecule type" value="Genomic_DNA"/>
</dbReference>
<organism evidence="8 9">
    <name type="scientific">Oculimacula yallundae</name>
    <dbReference type="NCBI Taxonomy" id="86028"/>
    <lineage>
        <taxon>Eukaryota</taxon>
        <taxon>Fungi</taxon>
        <taxon>Dikarya</taxon>
        <taxon>Ascomycota</taxon>
        <taxon>Pezizomycotina</taxon>
        <taxon>Leotiomycetes</taxon>
        <taxon>Helotiales</taxon>
        <taxon>Ploettnerulaceae</taxon>
        <taxon>Oculimacula</taxon>
    </lineage>
</organism>
<feature type="domain" description="RRM" evidence="6">
    <location>
        <begin position="206"/>
        <end position="285"/>
    </location>
</feature>
<feature type="region of interest" description="Disordered" evidence="5">
    <location>
        <begin position="1"/>
        <end position="110"/>
    </location>
</feature>
<accession>A0ABR4BWA3</accession>
<dbReference type="PRINTS" id="PR00302">
    <property type="entry name" value="LUPUSLA"/>
</dbReference>
<dbReference type="SUPFAM" id="SSF54928">
    <property type="entry name" value="RNA-binding domain, RBD"/>
    <property type="match status" value="1"/>
</dbReference>
<evidence type="ECO:0000256" key="3">
    <source>
        <dbReference type="ARBA" id="ARBA00023242"/>
    </source>
</evidence>
<protein>
    <submittedName>
        <fullName evidence="8">Uncharacterized protein</fullName>
    </submittedName>
</protein>
<dbReference type="PROSITE" id="PS50961">
    <property type="entry name" value="HTH_LA"/>
    <property type="match status" value="1"/>
</dbReference>
<name>A0ABR4BWA3_9HELO</name>
<evidence type="ECO:0000256" key="2">
    <source>
        <dbReference type="ARBA" id="ARBA00022884"/>
    </source>
</evidence>
<gene>
    <name evidence="8" type="ORF">VTL71DRAFT_7296</name>
</gene>
<dbReference type="SMART" id="SM00360">
    <property type="entry name" value="RRM"/>
    <property type="match status" value="1"/>
</dbReference>
<dbReference type="Proteomes" id="UP001595075">
    <property type="component" value="Unassembled WGS sequence"/>
</dbReference>
<evidence type="ECO:0000256" key="4">
    <source>
        <dbReference type="PROSITE-ProRule" id="PRU00332"/>
    </source>
</evidence>
<keyword evidence="2 4" id="KW-0694">RNA-binding</keyword>
<keyword evidence="3" id="KW-0539">Nucleus</keyword>
<feature type="region of interest" description="Disordered" evidence="5">
    <location>
        <begin position="194"/>
        <end position="214"/>
    </location>
</feature>
<dbReference type="PROSITE" id="PS50102">
    <property type="entry name" value="RRM"/>
    <property type="match status" value="1"/>
</dbReference>
<feature type="region of interest" description="Disordered" evidence="5">
    <location>
        <begin position="275"/>
        <end position="452"/>
    </location>
</feature>
<dbReference type="InterPro" id="IPR012677">
    <property type="entry name" value="Nucleotide-bd_a/b_plait_sf"/>
</dbReference>
<feature type="compositionally biased region" description="Basic and acidic residues" evidence="5">
    <location>
        <begin position="282"/>
        <end position="306"/>
    </location>
</feature>
<evidence type="ECO:0000256" key="5">
    <source>
        <dbReference type="SAM" id="MobiDB-lite"/>
    </source>
</evidence>
<dbReference type="PANTHER" id="PTHR22792:SF140">
    <property type="entry name" value="ACHILLES, ISOFORM A"/>
    <property type="match status" value="1"/>
</dbReference>
<proteinExistence type="predicted"/>
<feature type="compositionally biased region" description="Basic and acidic residues" evidence="5">
    <location>
        <begin position="51"/>
        <end position="83"/>
    </location>
</feature>
<evidence type="ECO:0000259" key="7">
    <source>
        <dbReference type="PROSITE" id="PS50961"/>
    </source>
</evidence>
<feature type="compositionally biased region" description="Basic and acidic residues" evidence="5">
    <location>
        <begin position="377"/>
        <end position="403"/>
    </location>
</feature>